<name>A0A7J3T906_9ARCH</name>
<sequence length="164" mass="19061">MERLWAPWRIEYVRMEKMDECIFCKFSKEKDDEKNLILYRGKRAFIIMNNYPYNPGHVMIAPYRHVANLEDLTPEEVHNIHTLASLAIKAIKKSMKPQGFNLGINIGRAGGAGIEGHIHLHIVPRWNGDTNFMPVISDTKVIVQEIKESYRELRESIEIILSEE</sequence>
<dbReference type="InterPro" id="IPR052908">
    <property type="entry name" value="AP-4-A_phosphorylase"/>
</dbReference>
<reference evidence="4" key="1">
    <citation type="journal article" date="2020" name="mSystems">
        <title>Genome- and Community-Level Interaction Insights into Carbon Utilization and Element Cycling Functions of Hydrothermarchaeota in Hydrothermal Sediment.</title>
        <authorList>
            <person name="Zhou Z."/>
            <person name="Liu Y."/>
            <person name="Xu W."/>
            <person name="Pan J."/>
            <person name="Luo Z.H."/>
            <person name="Li M."/>
        </authorList>
    </citation>
    <scope>NUCLEOTIDE SEQUENCE [LARGE SCALE GENOMIC DNA]</scope>
    <source>
        <strain evidence="4">HyVt-85</strain>
    </source>
</reference>
<feature type="domain" description="HIT" evidence="3">
    <location>
        <begin position="22"/>
        <end position="132"/>
    </location>
</feature>
<dbReference type="InterPro" id="IPR036265">
    <property type="entry name" value="HIT-like_sf"/>
</dbReference>
<evidence type="ECO:0000256" key="1">
    <source>
        <dbReference type="ARBA" id="ARBA00022741"/>
    </source>
</evidence>
<dbReference type="GO" id="GO:0000166">
    <property type="term" value="F:nucleotide binding"/>
    <property type="evidence" value="ECO:0007669"/>
    <property type="project" value="UniProtKB-KW"/>
</dbReference>
<organism evidence="4">
    <name type="scientific">Candidatus Aciduliprofundum boonei</name>
    <dbReference type="NCBI Taxonomy" id="379547"/>
    <lineage>
        <taxon>Archaea</taxon>
        <taxon>Methanobacteriati</taxon>
        <taxon>Thermoplasmatota</taxon>
        <taxon>DHVE2 group</taxon>
        <taxon>Candidatus Aciduliprofundum</taxon>
    </lineage>
</organism>
<dbReference type="SUPFAM" id="SSF54197">
    <property type="entry name" value="HIT-like"/>
    <property type="match status" value="1"/>
</dbReference>
<dbReference type="Pfam" id="PF01230">
    <property type="entry name" value="HIT"/>
    <property type="match status" value="1"/>
</dbReference>
<dbReference type="EMBL" id="DRTM01000084">
    <property type="protein sequence ID" value="HHE75709.1"/>
    <property type="molecule type" value="Genomic_DNA"/>
</dbReference>
<feature type="short sequence motif" description="Histidine triad motif" evidence="2">
    <location>
        <begin position="117"/>
        <end position="121"/>
    </location>
</feature>
<evidence type="ECO:0000259" key="3">
    <source>
        <dbReference type="PROSITE" id="PS51084"/>
    </source>
</evidence>
<proteinExistence type="predicted"/>
<dbReference type="PANTHER" id="PTHR42997:SF1">
    <property type="entry name" value="AP-4-A PHOSPHORYLASE"/>
    <property type="match status" value="1"/>
</dbReference>
<dbReference type="InterPro" id="IPR011146">
    <property type="entry name" value="HIT-like"/>
</dbReference>
<evidence type="ECO:0000313" key="4">
    <source>
        <dbReference type="EMBL" id="HHE75709.1"/>
    </source>
</evidence>
<dbReference type="GO" id="GO:0003824">
    <property type="term" value="F:catalytic activity"/>
    <property type="evidence" value="ECO:0007669"/>
    <property type="project" value="InterPro"/>
</dbReference>
<dbReference type="CDD" id="cd01275">
    <property type="entry name" value="FHIT"/>
    <property type="match status" value="1"/>
</dbReference>
<dbReference type="Gene3D" id="3.30.428.10">
    <property type="entry name" value="HIT-like"/>
    <property type="match status" value="1"/>
</dbReference>
<accession>A0A7J3T906</accession>
<evidence type="ECO:0000256" key="2">
    <source>
        <dbReference type="PROSITE-ProRule" id="PRU00464"/>
    </source>
</evidence>
<dbReference type="PROSITE" id="PS51084">
    <property type="entry name" value="HIT_2"/>
    <property type="match status" value="1"/>
</dbReference>
<gene>
    <name evidence="4" type="ORF">ENL31_01100</name>
</gene>
<dbReference type="PANTHER" id="PTHR42997">
    <property type="entry name" value="HIT FAMILY HYDROLASE"/>
    <property type="match status" value="1"/>
</dbReference>
<keyword evidence="1" id="KW-0547">Nucleotide-binding</keyword>
<comment type="caution">
    <text evidence="4">The sequence shown here is derived from an EMBL/GenBank/DDBJ whole genome shotgun (WGS) entry which is preliminary data.</text>
</comment>
<dbReference type="Proteomes" id="UP000886130">
    <property type="component" value="Unassembled WGS sequence"/>
</dbReference>
<protein>
    <submittedName>
        <fullName evidence="4">HIT domain-containing protein</fullName>
    </submittedName>
</protein>
<dbReference type="AlphaFoldDB" id="A0A7J3T906"/>
<dbReference type="InterPro" id="IPR039383">
    <property type="entry name" value="FHIT"/>
</dbReference>